<evidence type="ECO:0000313" key="3">
    <source>
        <dbReference type="Proteomes" id="UP001151760"/>
    </source>
</evidence>
<proteinExistence type="predicted"/>
<accession>A0ABQ5EL70</accession>
<feature type="region of interest" description="Disordered" evidence="1">
    <location>
        <begin position="39"/>
        <end position="93"/>
    </location>
</feature>
<evidence type="ECO:0008006" key="4">
    <source>
        <dbReference type="Google" id="ProtNLM"/>
    </source>
</evidence>
<feature type="compositionally biased region" description="Polar residues" evidence="1">
    <location>
        <begin position="78"/>
        <end position="89"/>
    </location>
</feature>
<evidence type="ECO:0000256" key="1">
    <source>
        <dbReference type="SAM" id="MobiDB-lite"/>
    </source>
</evidence>
<evidence type="ECO:0000313" key="2">
    <source>
        <dbReference type="EMBL" id="GJT51664.1"/>
    </source>
</evidence>
<dbReference type="Proteomes" id="UP001151760">
    <property type="component" value="Unassembled WGS sequence"/>
</dbReference>
<dbReference type="EMBL" id="BQNB010016427">
    <property type="protein sequence ID" value="GJT51664.1"/>
    <property type="molecule type" value="Genomic_DNA"/>
</dbReference>
<comment type="caution">
    <text evidence="2">The sequence shown here is derived from an EMBL/GenBank/DDBJ whole genome shotgun (WGS) entry which is preliminary data.</text>
</comment>
<sequence>MIAVLRNIQNQVKYLQTQMANLTDMLSKFVTTELLLKQRSSFRSGNSPGNTFTNPKEDLKRLTPPAITGSTEDDQPPVVQNSLLNQNPEPNVAPVFLHDPKASIHFHQEEMMKAKKKKLTSNREIL</sequence>
<reference evidence="2" key="1">
    <citation type="journal article" date="2022" name="Int. J. Mol. Sci.">
        <title>Draft Genome of Tanacetum Coccineum: Genomic Comparison of Closely Related Tanacetum-Family Plants.</title>
        <authorList>
            <person name="Yamashiro T."/>
            <person name="Shiraishi A."/>
            <person name="Nakayama K."/>
            <person name="Satake H."/>
        </authorList>
    </citation>
    <scope>NUCLEOTIDE SEQUENCE</scope>
</reference>
<name>A0ABQ5EL70_9ASTR</name>
<reference evidence="2" key="2">
    <citation type="submission" date="2022-01" db="EMBL/GenBank/DDBJ databases">
        <authorList>
            <person name="Yamashiro T."/>
            <person name="Shiraishi A."/>
            <person name="Satake H."/>
            <person name="Nakayama K."/>
        </authorList>
    </citation>
    <scope>NUCLEOTIDE SEQUENCE</scope>
</reference>
<feature type="compositionally biased region" description="Polar residues" evidence="1">
    <location>
        <begin position="39"/>
        <end position="54"/>
    </location>
</feature>
<organism evidence="2 3">
    <name type="scientific">Tanacetum coccineum</name>
    <dbReference type="NCBI Taxonomy" id="301880"/>
    <lineage>
        <taxon>Eukaryota</taxon>
        <taxon>Viridiplantae</taxon>
        <taxon>Streptophyta</taxon>
        <taxon>Embryophyta</taxon>
        <taxon>Tracheophyta</taxon>
        <taxon>Spermatophyta</taxon>
        <taxon>Magnoliopsida</taxon>
        <taxon>eudicotyledons</taxon>
        <taxon>Gunneridae</taxon>
        <taxon>Pentapetalae</taxon>
        <taxon>asterids</taxon>
        <taxon>campanulids</taxon>
        <taxon>Asterales</taxon>
        <taxon>Asteraceae</taxon>
        <taxon>Asteroideae</taxon>
        <taxon>Anthemideae</taxon>
        <taxon>Anthemidinae</taxon>
        <taxon>Tanacetum</taxon>
    </lineage>
</organism>
<keyword evidence="3" id="KW-1185">Reference proteome</keyword>
<gene>
    <name evidence="2" type="ORF">Tco_0977821</name>
</gene>
<protein>
    <recommendedName>
        <fullName evidence="4">Reverse transcriptase domain-containing protein</fullName>
    </recommendedName>
</protein>